<dbReference type="Proteomes" id="UP000240424">
    <property type="component" value="Unassembled WGS sequence"/>
</dbReference>
<organism evidence="1 2">
    <name type="scientific">Mycobacterium numidiamassiliense</name>
    <dbReference type="NCBI Taxonomy" id="1841861"/>
    <lineage>
        <taxon>Bacteria</taxon>
        <taxon>Bacillati</taxon>
        <taxon>Actinomycetota</taxon>
        <taxon>Actinomycetes</taxon>
        <taxon>Mycobacteriales</taxon>
        <taxon>Mycobacteriaceae</taxon>
        <taxon>Mycobacterium</taxon>
    </lineage>
</organism>
<evidence type="ECO:0000313" key="2">
    <source>
        <dbReference type="Proteomes" id="UP000240424"/>
    </source>
</evidence>
<gene>
    <name evidence="1" type="ORF">MNAB215_4865</name>
</gene>
<reference evidence="1 2" key="1">
    <citation type="submission" date="2017-01" db="EMBL/GenBank/DDBJ databases">
        <authorList>
            <consortium name="Urmite Genomes"/>
        </authorList>
    </citation>
    <scope>NUCLEOTIDE SEQUENCE [LARGE SCALE GENOMIC DNA]</scope>
    <source>
        <strain evidence="1 2">AB215</strain>
    </source>
</reference>
<dbReference type="STRING" id="1841861.GCA_900157365_03185"/>
<proteinExistence type="predicted"/>
<evidence type="ECO:0000313" key="1">
    <source>
        <dbReference type="EMBL" id="SPM42645.1"/>
    </source>
</evidence>
<protein>
    <submittedName>
        <fullName evidence="1">Mycobacterium numidiamassiliense ORFan</fullName>
    </submittedName>
</protein>
<dbReference type="EMBL" id="FUEZ01000004">
    <property type="protein sequence ID" value="SPM42645.1"/>
    <property type="molecule type" value="Genomic_DNA"/>
</dbReference>
<sequence length="211" mass="25208">MAPRGTSAARARQRCFSRCELDVASRRLGGRRRLLWCGPVLIGWWRLRLFYSRCRRRDRCLRRHRWRWPDRLRGRDRWRWPDRLRGRDRRRDRIYRRRRGLWRVRCDLPQRERPDPCGGYRAVGVKFRSALLRSDPNRKVRCARQAQDGTYQGGDRRALSTYPSPAISRHAAFLICGSGERPCHSSGLQPVTIFIIADARRLHCCRWVSLD</sequence>
<dbReference type="AlphaFoldDB" id="A0A2U3PG36"/>
<accession>A0A2U3PG36</accession>
<keyword evidence="2" id="KW-1185">Reference proteome</keyword>
<name>A0A2U3PG36_9MYCO</name>